<evidence type="ECO:0000313" key="1">
    <source>
        <dbReference type="EMBL" id="JAD60865.1"/>
    </source>
</evidence>
<sequence>MLEFFKVTRSKFFI</sequence>
<dbReference type="EMBL" id="GBRH01237030">
    <property type="protein sequence ID" value="JAD60865.1"/>
    <property type="molecule type" value="Transcribed_RNA"/>
</dbReference>
<protein>
    <submittedName>
        <fullName evidence="1">Uncharacterized protein</fullName>
    </submittedName>
</protein>
<accession>A0A0A9BI10</accession>
<proteinExistence type="predicted"/>
<organism evidence="1">
    <name type="scientific">Arundo donax</name>
    <name type="common">Giant reed</name>
    <name type="synonym">Donax arundinaceus</name>
    <dbReference type="NCBI Taxonomy" id="35708"/>
    <lineage>
        <taxon>Eukaryota</taxon>
        <taxon>Viridiplantae</taxon>
        <taxon>Streptophyta</taxon>
        <taxon>Embryophyta</taxon>
        <taxon>Tracheophyta</taxon>
        <taxon>Spermatophyta</taxon>
        <taxon>Magnoliopsida</taxon>
        <taxon>Liliopsida</taxon>
        <taxon>Poales</taxon>
        <taxon>Poaceae</taxon>
        <taxon>PACMAD clade</taxon>
        <taxon>Arundinoideae</taxon>
        <taxon>Arundineae</taxon>
        <taxon>Arundo</taxon>
    </lineage>
</organism>
<reference evidence="1" key="2">
    <citation type="journal article" date="2015" name="Data Brief">
        <title>Shoot transcriptome of the giant reed, Arundo donax.</title>
        <authorList>
            <person name="Barrero R.A."/>
            <person name="Guerrero F.D."/>
            <person name="Moolhuijzen P."/>
            <person name="Goolsby J.A."/>
            <person name="Tidwell J."/>
            <person name="Bellgard S.E."/>
            <person name="Bellgard M.I."/>
        </authorList>
    </citation>
    <scope>NUCLEOTIDE SEQUENCE</scope>
    <source>
        <tissue evidence="1">Shoot tissue taken approximately 20 cm above the soil surface</tissue>
    </source>
</reference>
<name>A0A0A9BI10_ARUDO</name>
<reference evidence="1" key="1">
    <citation type="submission" date="2014-09" db="EMBL/GenBank/DDBJ databases">
        <authorList>
            <person name="Magalhaes I.L.F."/>
            <person name="Oliveira U."/>
            <person name="Santos F.R."/>
            <person name="Vidigal T.H.D.A."/>
            <person name="Brescovit A.D."/>
            <person name="Santos A.J."/>
        </authorList>
    </citation>
    <scope>NUCLEOTIDE SEQUENCE</scope>
    <source>
        <tissue evidence="1">Shoot tissue taken approximately 20 cm above the soil surface</tissue>
    </source>
</reference>